<dbReference type="InterPro" id="IPR041988">
    <property type="entry name" value="Ribosomal_uL24_KOW"/>
</dbReference>
<dbReference type="GO" id="GO:0003735">
    <property type="term" value="F:structural constituent of ribosome"/>
    <property type="evidence" value="ECO:0007669"/>
    <property type="project" value="InterPro"/>
</dbReference>
<gene>
    <name evidence="5" type="ORF">HK099_001283</name>
</gene>
<dbReference type="Gene3D" id="2.30.30.30">
    <property type="match status" value="1"/>
</dbReference>
<feature type="domain" description="Large ribosomal subunit protein uL24 C-terminal" evidence="4">
    <location>
        <begin position="69"/>
        <end position="135"/>
    </location>
</feature>
<dbReference type="HAMAP" id="MF_01326_B">
    <property type="entry name" value="Ribosomal_uL24_B"/>
    <property type="match status" value="1"/>
</dbReference>
<protein>
    <recommendedName>
        <fullName evidence="4">Large ribosomal subunit protein uL24 C-terminal domain-containing protein</fullName>
    </recommendedName>
</protein>
<evidence type="ECO:0000313" key="5">
    <source>
        <dbReference type="EMBL" id="KAJ3204047.1"/>
    </source>
</evidence>
<dbReference type="InterPro" id="IPR057264">
    <property type="entry name" value="Ribosomal_uL24_C"/>
</dbReference>
<keyword evidence="6" id="KW-1185">Reference proteome</keyword>
<dbReference type="CDD" id="cd06089">
    <property type="entry name" value="KOW_RPL26"/>
    <property type="match status" value="1"/>
</dbReference>
<evidence type="ECO:0000256" key="2">
    <source>
        <dbReference type="ARBA" id="ARBA00022980"/>
    </source>
</evidence>
<proteinExistence type="inferred from homology"/>
<sequence>MKLKVKHANLVFRKVNKDLRKSQIIPEKDWTIFVGDNVEVVAGNIDYGKRGTVLQLHKKTNKVTVDGINQLTKHIKPNSEVPDGARYKTYAPIEYHCLNVVDNTVDQPTETSMYTFKDSISGKYKTTRISSVTGNFLPIPKQKGKFKGLKVGTLDTSEKLIRKVTYTQK</sequence>
<dbReference type="SUPFAM" id="SSF50104">
    <property type="entry name" value="Translation proteins SH3-like domain"/>
    <property type="match status" value="1"/>
</dbReference>
<dbReference type="InterPro" id="IPR003256">
    <property type="entry name" value="Ribosomal_uL24"/>
</dbReference>
<comment type="caution">
    <text evidence="5">The sequence shown here is derived from an EMBL/GenBank/DDBJ whole genome shotgun (WGS) entry which is preliminary data.</text>
</comment>
<evidence type="ECO:0000256" key="3">
    <source>
        <dbReference type="ARBA" id="ARBA00023274"/>
    </source>
</evidence>
<dbReference type="GO" id="GO:0006412">
    <property type="term" value="P:translation"/>
    <property type="evidence" value="ECO:0007669"/>
    <property type="project" value="InterPro"/>
</dbReference>
<dbReference type="AlphaFoldDB" id="A0AAD5TVS5"/>
<evidence type="ECO:0000259" key="4">
    <source>
        <dbReference type="Pfam" id="PF17136"/>
    </source>
</evidence>
<comment type="similarity">
    <text evidence="1">Belongs to the universal ribosomal protein uL24 family.</text>
</comment>
<dbReference type="GO" id="GO:1990904">
    <property type="term" value="C:ribonucleoprotein complex"/>
    <property type="evidence" value="ECO:0007669"/>
    <property type="project" value="UniProtKB-KW"/>
</dbReference>
<dbReference type="Proteomes" id="UP001211065">
    <property type="component" value="Unassembled WGS sequence"/>
</dbReference>
<dbReference type="InterPro" id="IPR014722">
    <property type="entry name" value="Rib_uL2_dom2"/>
</dbReference>
<dbReference type="InterPro" id="IPR008991">
    <property type="entry name" value="Translation_prot_SH3-like_sf"/>
</dbReference>
<evidence type="ECO:0000313" key="6">
    <source>
        <dbReference type="Proteomes" id="UP001211065"/>
    </source>
</evidence>
<name>A0AAD5TVS5_9FUNG</name>
<dbReference type="GO" id="GO:0005840">
    <property type="term" value="C:ribosome"/>
    <property type="evidence" value="ECO:0007669"/>
    <property type="project" value="UniProtKB-KW"/>
</dbReference>
<dbReference type="EMBL" id="JADGJW010001348">
    <property type="protein sequence ID" value="KAJ3204047.1"/>
    <property type="molecule type" value="Genomic_DNA"/>
</dbReference>
<evidence type="ECO:0000256" key="1">
    <source>
        <dbReference type="ARBA" id="ARBA00010618"/>
    </source>
</evidence>
<dbReference type="PANTHER" id="PTHR12903">
    <property type="entry name" value="MITOCHONDRIAL RIBOSOMAL PROTEIN L24"/>
    <property type="match status" value="1"/>
</dbReference>
<keyword evidence="2" id="KW-0689">Ribosomal protein</keyword>
<accession>A0AAD5TVS5</accession>
<organism evidence="5 6">
    <name type="scientific">Clydaea vesicula</name>
    <dbReference type="NCBI Taxonomy" id="447962"/>
    <lineage>
        <taxon>Eukaryota</taxon>
        <taxon>Fungi</taxon>
        <taxon>Fungi incertae sedis</taxon>
        <taxon>Chytridiomycota</taxon>
        <taxon>Chytridiomycota incertae sedis</taxon>
        <taxon>Chytridiomycetes</taxon>
        <taxon>Lobulomycetales</taxon>
        <taxon>Lobulomycetaceae</taxon>
        <taxon>Clydaea</taxon>
    </lineage>
</organism>
<dbReference type="Pfam" id="PF17136">
    <property type="entry name" value="ribosomal_L24"/>
    <property type="match status" value="1"/>
</dbReference>
<dbReference type="GO" id="GO:0003723">
    <property type="term" value="F:RNA binding"/>
    <property type="evidence" value="ECO:0007669"/>
    <property type="project" value="InterPro"/>
</dbReference>
<keyword evidence="3" id="KW-0687">Ribonucleoprotein</keyword>
<reference evidence="5" key="1">
    <citation type="submission" date="2020-05" db="EMBL/GenBank/DDBJ databases">
        <title>Phylogenomic resolution of chytrid fungi.</title>
        <authorList>
            <person name="Stajich J.E."/>
            <person name="Amses K."/>
            <person name="Simmons R."/>
            <person name="Seto K."/>
            <person name="Myers J."/>
            <person name="Bonds A."/>
            <person name="Quandt C.A."/>
            <person name="Barry K."/>
            <person name="Liu P."/>
            <person name="Grigoriev I."/>
            <person name="Longcore J.E."/>
            <person name="James T.Y."/>
        </authorList>
    </citation>
    <scope>NUCLEOTIDE SEQUENCE</scope>
    <source>
        <strain evidence="5">JEL0476</strain>
    </source>
</reference>